<dbReference type="VEuPathDB" id="FungiDB:RhiirA1_474409"/>
<dbReference type="AlphaFoldDB" id="A0A2I1GDA2"/>
<proteinExistence type="predicted"/>
<protein>
    <submittedName>
        <fullName evidence="1">Uncharacterized protein</fullName>
    </submittedName>
</protein>
<evidence type="ECO:0000313" key="2">
    <source>
        <dbReference type="Proteomes" id="UP000234323"/>
    </source>
</evidence>
<comment type="caution">
    <text evidence="1">The sequence shown here is derived from an EMBL/GenBank/DDBJ whole genome shotgun (WGS) entry which is preliminary data.</text>
</comment>
<organism evidence="1 2">
    <name type="scientific">Rhizophagus irregularis</name>
    <dbReference type="NCBI Taxonomy" id="588596"/>
    <lineage>
        <taxon>Eukaryota</taxon>
        <taxon>Fungi</taxon>
        <taxon>Fungi incertae sedis</taxon>
        <taxon>Mucoromycota</taxon>
        <taxon>Glomeromycotina</taxon>
        <taxon>Glomeromycetes</taxon>
        <taxon>Glomerales</taxon>
        <taxon>Glomeraceae</taxon>
        <taxon>Rhizophagus</taxon>
    </lineage>
</organism>
<keyword evidence="2" id="KW-1185">Reference proteome</keyword>
<gene>
    <name evidence="1" type="ORF">RhiirA4_458946</name>
</gene>
<sequence>MTTIDIYDEVNRLSEIDDIEKLTEKEIADLFMYFNNIDKLPNVEKVLIKSKNDKVKLIYLRNLLTSEQPVTAKRIRPSIDFLLDLRRKISADENPIILIPFITRPEIEDISALISIIISGKSGTGKTRIGFEINNIVEHHKYLKKLKDDVNAIFEHIYINMDEIKNLLGPGLDNDTKLMNNTKDYDYKEVIMLIRKEKKLDKHNSLILILQIDEFQSENYWTITLLRAIKSILIQVIPRTLIIPICTGTTPSKIANLGDSTFSISQYTMTNINLSPMNFENSTI</sequence>
<evidence type="ECO:0000313" key="1">
    <source>
        <dbReference type="EMBL" id="PKY44600.1"/>
    </source>
</evidence>
<dbReference type="VEuPathDB" id="FungiDB:RhiirFUN_003338"/>
<dbReference type="VEuPathDB" id="FungiDB:FUN_021505"/>
<accession>A0A2I1GDA2</accession>
<dbReference type="EMBL" id="LLXI01000334">
    <property type="protein sequence ID" value="PKY44600.1"/>
    <property type="molecule type" value="Genomic_DNA"/>
</dbReference>
<name>A0A2I1GDA2_9GLOM</name>
<dbReference type="Proteomes" id="UP000234323">
    <property type="component" value="Unassembled WGS sequence"/>
</dbReference>
<reference evidence="1 2" key="1">
    <citation type="submission" date="2015-10" db="EMBL/GenBank/DDBJ databases">
        <title>Genome analyses suggest a sexual origin of heterokaryosis in a supposedly ancient asexual fungus.</title>
        <authorList>
            <person name="Ropars J."/>
            <person name="Sedzielewska K."/>
            <person name="Noel J."/>
            <person name="Charron P."/>
            <person name="Farinelli L."/>
            <person name="Marton T."/>
            <person name="Kruger M."/>
            <person name="Pelin A."/>
            <person name="Brachmann A."/>
            <person name="Corradi N."/>
        </authorList>
    </citation>
    <scope>NUCLEOTIDE SEQUENCE [LARGE SCALE GENOMIC DNA]</scope>
    <source>
        <strain evidence="1 2">A4</strain>
    </source>
</reference>